<gene>
    <name evidence="1" type="ORF">GUJ93_ZPchr0007g6020</name>
</gene>
<reference evidence="1" key="1">
    <citation type="journal article" date="2021" name="bioRxiv">
        <title>Whole Genome Assembly and Annotation of Northern Wild Rice, Zizania palustris L., Supports a Whole Genome Duplication in the Zizania Genus.</title>
        <authorList>
            <person name="Haas M."/>
            <person name="Kono T."/>
            <person name="Macchietto M."/>
            <person name="Millas R."/>
            <person name="McGilp L."/>
            <person name="Shao M."/>
            <person name="Duquette J."/>
            <person name="Hirsch C.N."/>
            <person name="Kimball J."/>
        </authorList>
    </citation>
    <scope>NUCLEOTIDE SEQUENCE</scope>
    <source>
        <tissue evidence="1">Fresh leaf tissue</tissue>
    </source>
</reference>
<organism evidence="1 2">
    <name type="scientific">Zizania palustris</name>
    <name type="common">Northern wild rice</name>
    <dbReference type="NCBI Taxonomy" id="103762"/>
    <lineage>
        <taxon>Eukaryota</taxon>
        <taxon>Viridiplantae</taxon>
        <taxon>Streptophyta</taxon>
        <taxon>Embryophyta</taxon>
        <taxon>Tracheophyta</taxon>
        <taxon>Spermatophyta</taxon>
        <taxon>Magnoliopsida</taxon>
        <taxon>Liliopsida</taxon>
        <taxon>Poales</taxon>
        <taxon>Poaceae</taxon>
        <taxon>BOP clade</taxon>
        <taxon>Oryzoideae</taxon>
        <taxon>Oryzeae</taxon>
        <taxon>Zizaniinae</taxon>
        <taxon>Zizania</taxon>
    </lineage>
</organism>
<dbReference type="AlphaFoldDB" id="A0A8J5VSN0"/>
<keyword evidence="2" id="KW-1185">Reference proteome</keyword>
<proteinExistence type="predicted"/>
<dbReference type="Proteomes" id="UP000729402">
    <property type="component" value="Unassembled WGS sequence"/>
</dbReference>
<name>A0A8J5VSN0_ZIZPA</name>
<evidence type="ECO:0000313" key="2">
    <source>
        <dbReference type="Proteomes" id="UP000729402"/>
    </source>
</evidence>
<protein>
    <submittedName>
        <fullName evidence="1">Uncharacterized protein</fullName>
    </submittedName>
</protein>
<reference evidence="1" key="2">
    <citation type="submission" date="2021-02" db="EMBL/GenBank/DDBJ databases">
        <authorList>
            <person name="Kimball J.A."/>
            <person name="Haas M.W."/>
            <person name="Macchietto M."/>
            <person name="Kono T."/>
            <person name="Duquette J."/>
            <person name="Shao M."/>
        </authorList>
    </citation>
    <scope>NUCLEOTIDE SEQUENCE</scope>
    <source>
        <tissue evidence="1">Fresh leaf tissue</tissue>
    </source>
</reference>
<sequence>MYSSHDVVTVVHVFISSSRFQPCLAIKVTVTDASKEKELAGSLPKQVGPSRPKQVGIGLFICRCAASNRRGGLRLAASLVPSSRRASRSGAAAAAVALRAGQWPLLRSPPPDTAQRRRFHEGAEFPLGHSVMELNNEQNHVISSVCLISKQEENVTLWIPGCTFDGTSSYLLWAINLLVAAPSVELLCIDVSFLLFRM</sequence>
<comment type="caution">
    <text evidence="1">The sequence shown here is derived from an EMBL/GenBank/DDBJ whole genome shotgun (WGS) entry which is preliminary data.</text>
</comment>
<dbReference type="EMBL" id="JAAALK010000282">
    <property type="protein sequence ID" value="KAG8079530.1"/>
    <property type="molecule type" value="Genomic_DNA"/>
</dbReference>
<accession>A0A8J5VSN0</accession>
<evidence type="ECO:0000313" key="1">
    <source>
        <dbReference type="EMBL" id="KAG8079530.1"/>
    </source>
</evidence>